<dbReference type="RefSeq" id="WP_066290945.1">
    <property type="nucleotide sequence ID" value="NZ_CP016761.1"/>
</dbReference>
<organism evidence="1 3">
    <name type="scientific">Fictibacillus arsenicus</name>
    <dbReference type="NCBI Taxonomy" id="255247"/>
    <lineage>
        <taxon>Bacteria</taxon>
        <taxon>Bacillati</taxon>
        <taxon>Bacillota</taxon>
        <taxon>Bacilli</taxon>
        <taxon>Bacillales</taxon>
        <taxon>Fictibacillaceae</taxon>
        <taxon>Fictibacillus</taxon>
    </lineage>
</organism>
<reference evidence="2 4" key="2">
    <citation type="submission" date="2016-11" db="EMBL/GenBank/DDBJ databases">
        <authorList>
            <person name="Jaros S."/>
            <person name="Januszkiewicz K."/>
            <person name="Wedrychowicz H."/>
        </authorList>
    </citation>
    <scope>NUCLEOTIDE SEQUENCE [LARGE SCALE GENOMIC DNA]</scope>
    <source>
        <strain evidence="2 4">Con a/3</strain>
    </source>
</reference>
<evidence type="ECO:0000313" key="4">
    <source>
        <dbReference type="Proteomes" id="UP000188597"/>
    </source>
</evidence>
<dbReference type="EMBL" id="MQMF01000005">
    <property type="protein sequence ID" value="OOE09897.1"/>
    <property type="molecule type" value="Genomic_DNA"/>
</dbReference>
<evidence type="ECO:0000313" key="3">
    <source>
        <dbReference type="Proteomes" id="UP000077412"/>
    </source>
</evidence>
<dbReference type="Proteomes" id="UP000188597">
    <property type="component" value="Unassembled WGS sequence"/>
</dbReference>
<evidence type="ECO:0000313" key="2">
    <source>
        <dbReference type="EMBL" id="OOE09897.1"/>
    </source>
</evidence>
<protein>
    <submittedName>
        <fullName evidence="1">Uncharacterized protein</fullName>
    </submittedName>
</protein>
<name>A0A1B1Z652_9BACL</name>
<reference evidence="1 3" key="1">
    <citation type="submission" date="2016-08" db="EMBL/GenBank/DDBJ databases">
        <title>Complete genome sequence of Fictibacillus arsenicus G25-54, a strain with toxicity to nematodes and a potential arsenic-resistance activity.</title>
        <authorList>
            <person name="Zheng Z."/>
        </authorList>
    </citation>
    <scope>NUCLEOTIDE SEQUENCE [LARGE SCALE GENOMIC DNA]</scope>
    <source>
        <strain evidence="1 3">G25-54</strain>
    </source>
</reference>
<accession>A0A1B1Z652</accession>
<gene>
    <name evidence="1" type="ORF">ABE41_012875</name>
    <name evidence="2" type="ORF">UN64_17885</name>
</gene>
<evidence type="ECO:0000313" key="1">
    <source>
        <dbReference type="EMBL" id="ANX12904.1"/>
    </source>
</evidence>
<keyword evidence="3" id="KW-1185">Reference proteome</keyword>
<dbReference type="KEGG" id="far:ABE41_012875"/>
<dbReference type="OrthoDB" id="2454584at2"/>
<proteinExistence type="predicted"/>
<dbReference type="Proteomes" id="UP000077412">
    <property type="component" value="Chromosome"/>
</dbReference>
<dbReference type="EMBL" id="CP016761">
    <property type="protein sequence ID" value="ANX12904.1"/>
    <property type="molecule type" value="Genomic_DNA"/>
</dbReference>
<dbReference type="AlphaFoldDB" id="A0A1B1Z652"/>
<sequence>MEFAIFGLLLVGIILLILSFRKNRENSVETQLENFTIQLMKEIYQIKKKLKVLEDEMMINDKN</sequence>
<dbReference type="STRING" id="255247.ABE41_012875"/>